<keyword evidence="3" id="KW-0963">Cytoplasm</keyword>
<dbReference type="GO" id="GO:0007021">
    <property type="term" value="P:tubulin complex assembly"/>
    <property type="evidence" value="ECO:0007669"/>
    <property type="project" value="TreeGrafter"/>
</dbReference>
<comment type="subcellular location">
    <subcellularLocation>
        <location evidence="1">Cytoplasm</location>
    </subcellularLocation>
</comment>
<dbReference type="PANTHER" id="PTHR15139:SF0">
    <property type="entry name" value="TUBULIN-SPECIFIC CHAPERONE C"/>
    <property type="match status" value="1"/>
</dbReference>
<comment type="caution">
    <text evidence="8">The sequence shown here is derived from an EMBL/GenBank/DDBJ whole genome shotgun (WGS) entry which is preliminary data.</text>
</comment>
<dbReference type="FunFam" id="2.160.20.70:FF:000011">
    <property type="entry name" value="Tubulin-specific chaperone c, putative"/>
    <property type="match status" value="1"/>
</dbReference>
<feature type="domain" description="C-CAP/cofactor C-like" evidence="7">
    <location>
        <begin position="185"/>
        <end position="312"/>
    </location>
</feature>
<evidence type="ECO:0000256" key="4">
    <source>
        <dbReference type="ARBA" id="ARBA00022990"/>
    </source>
</evidence>
<dbReference type="Gene3D" id="2.160.20.70">
    <property type="match status" value="1"/>
</dbReference>
<dbReference type="InterPro" id="IPR038397">
    <property type="entry name" value="TBCC_N_sf"/>
</dbReference>
<dbReference type="InterPro" id="IPR031925">
    <property type="entry name" value="TBCC_N"/>
</dbReference>
<protein>
    <submittedName>
        <fullName evidence="8">Tubulin binding cofactor C-domain-containing protein</fullName>
    </submittedName>
</protein>
<dbReference type="Proteomes" id="UP001174936">
    <property type="component" value="Unassembled WGS sequence"/>
</dbReference>
<evidence type="ECO:0000256" key="1">
    <source>
        <dbReference type="ARBA" id="ARBA00004496"/>
    </source>
</evidence>
<dbReference type="InterPro" id="IPR012945">
    <property type="entry name" value="Tubulin-bd_cofactor_C_dom"/>
</dbReference>
<name>A0AA40CUF3_9PEZI</name>
<organism evidence="8 9">
    <name type="scientific">Cercophora newfieldiana</name>
    <dbReference type="NCBI Taxonomy" id="92897"/>
    <lineage>
        <taxon>Eukaryota</taxon>
        <taxon>Fungi</taxon>
        <taxon>Dikarya</taxon>
        <taxon>Ascomycota</taxon>
        <taxon>Pezizomycotina</taxon>
        <taxon>Sordariomycetes</taxon>
        <taxon>Sordariomycetidae</taxon>
        <taxon>Sordariales</taxon>
        <taxon>Lasiosphaeriaceae</taxon>
        <taxon>Cercophora</taxon>
    </lineage>
</organism>
<dbReference type="PROSITE" id="PS51329">
    <property type="entry name" value="C_CAP_COFACTOR_C"/>
    <property type="match status" value="1"/>
</dbReference>
<gene>
    <name evidence="8" type="ORF">B0T16DRAFT_428172</name>
</gene>
<dbReference type="EMBL" id="JAULSV010000003">
    <property type="protein sequence ID" value="KAK0649399.1"/>
    <property type="molecule type" value="Genomic_DNA"/>
</dbReference>
<evidence type="ECO:0000256" key="6">
    <source>
        <dbReference type="SAM" id="MobiDB-lite"/>
    </source>
</evidence>
<dbReference type="Pfam" id="PF07986">
    <property type="entry name" value="TBCC"/>
    <property type="match status" value="1"/>
</dbReference>
<dbReference type="InterPro" id="IPR027684">
    <property type="entry name" value="TBCC"/>
</dbReference>
<evidence type="ECO:0000256" key="5">
    <source>
        <dbReference type="ARBA" id="ARBA00026055"/>
    </source>
</evidence>
<dbReference type="InterPro" id="IPR017901">
    <property type="entry name" value="C-CAP_CF_C-like"/>
</dbReference>
<evidence type="ECO:0000256" key="2">
    <source>
        <dbReference type="ARBA" id="ARBA00008848"/>
    </source>
</evidence>
<feature type="region of interest" description="Disordered" evidence="6">
    <location>
        <begin position="89"/>
        <end position="145"/>
    </location>
</feature>
<accession>A0AA40CUF3</accession>
<proteinExistence type="inferred from homology"/>
<dbReference type="InterPro" id="IPR016098">
    <property type="entry name" value="CAP/MinC_C"/>
</dbReference>
<reference evidence="8" key="1">
    <citation type="submission" date="2023-06" db="EMBL/GenBank/DDBJ databases">
        <title>Genome-scale phylogeny and comparative genomics of the fungal order Sordariales.</title>
        <authorList>
            <consortium name="Lawrence Berkeley National Laboratory"/>
            <person name="Hensen N."/>
            <person name="Bonometti L."/>
            <person name="Westerberg I."/>
            <person name="Brannstrom I.O."/>
            <person name="Guillou S."/>
            <person name="Cros-Aarteil S."/>
            <person name="Calhoun S."/>
            <person name="Haridas S."/>
            <person name="Kuo A."/>
            <person name="Mondo S."/>
            <person name="Pangilinan J."/>
            <person name="Riley R."/>
            <person name="Labutti K."/>
            <person name="Andreopoulos B."/>
            <person name="Lipzen A."/>
            <person name="Chen C."/>
            <person name="Yanf M."/>
            <person name="Daum C."/>
            <person name="Ng V."/>
            <person name="Clum A."/>
            <person name="Steindorff A."/>
            <person name="Ohm R."/>
            <person name="Martin F."/>
            <person name="Silar P."/>
            <person name="Natvig D."/>
            <person name="Lalanne C."/>
            <person name="Gautier V."/>
            <person name="Ament-Velasquez S.L."/>
            <person name="Kruys A."/>
            <person name="Hutchinson M.I."/>
            <person name="Powell A.J."/>
            <person name="Barry K."/>
            <person name="Miller A.N."/>
            <person name="Grigoriev I.V."/>
            <person name="Debuchy R."/>
            <person name="Gladieux P."/>
            <person name="Thoren M.H."/>
            <person name="Johannesson H."/>
        </authorList>
    </citation>
    <scope>NUCLEOTIDE SEQUENCE</scope>
    <source>
        <strain evidence="8">SMH2532-1</strain>
    </source>
</reference>
<evidence type="ECO:0000313" key="8">
    <source>
        <dbReference type="EMBL" id="KAK0649399.1"/>
    </source>
</evidence>
<dbReference type="AlphaFoldDB" id="A0AA40CUF3"/>
<dbReference type="PANTHER" id="PTHR15139">
    <property type="entry name" value="TUBULIN FOLDING COFACTOR C"/>
    <property type="match status" value="1"/>
</dbReference>
<dbReference type="Pfam" id="PF16752">
    <property type="entry name" value="TBCC_N"/>
    <property type="match status" value="1"/>
</dbReference>
<sequence length="363" mass="39568">MDGTIDPKERFYRQFQETSTTLKEQIAHLPSVSTIGGERQDATEHILSGISRLSQSVADAADFLPAYDQRSYSEGIKLLNEQLKEAQAKSAPKARFQFKPRTTAPATTEPKEDSRHIFSSSVGGSGDGTAAASSEARDSVGTLPTISGKNYNEEVARMRGVRKPSFSTARDIKLSGHKRIHIILPSSASRATSSGTLTDIHGCVVDMSEPTTSTGAPFANLVLKDISSSLIVAGHVDGSVHITGVRDSILVLVARQVRIHECENVDLYLHCLSHPIIEDCKGMRFAPAPACYLAESDKAEENQWQKVDDFKWLKADHSPNWSVLPEDERLGIDVWKNVVPGVPGEGVDDLLKKIGLDPRKAKV</sequence>
<dbReference type="GO" id="GO:0007023">
    <property type="term" value="P:post-chaperonin tubulin folding pathway"/>
    <property type="evidence" value="ECO:0007669"/>
    <property type="project" value="InterPro"/>
</dbReference>
<dbReference type="GO" id="GO:0015631">
    <property type="term" value="F:tubulin binding"/>
    <property type="evidence" value="ECO:0007669"/>
    <property type="project" value="InterPro"/>
</dbReference>
<evidence type="ECO:0000259" key="7">
    <source>
        <dbReference type="PROSITE" id="PS51329"/>
    </source>
</evidence>
<keyword evidence="4" id="KW-0007">Acetylation</keyword>
<dbReference type="GO" id="GO:0005737">
    <property type="term" value="C:cytoplasm"/>
    <property type="evidence" value="ECO:0007669"/>
    <property type="project" value="UniProtKB-SubCell"/>
</dbReference>
<keyword evidence="9" id="KW-1185">Reference proteome</keyword>
<comment type="subunit">
    <text evidence="5">Supercomplex made of cofactors A to E. Cofactors A and D function by capturing and stabilizing tubulin in a quasi-native conformation. Cofactor E binds to the cofactor D-tubulin complex; interaction with cofactor C then causes the release of tubulin polypeptides that are committed to the native state.</text>
</comment>
<evidence type="ECO:0000256" key="3">
    <source>
        <dbReference type="ARBA" id="ARBA00022490"/>
    </source>
</evidence>
<evidence type="ECO:0000313" key="9">
    <source>
        <dbReference type="Proteomes" id="UP001174936"/>
    </source>
</evidence>
<dbReference type="Gene3D" id="1.20.58.1250">
    <property type="entry name" value="Tubulin Binding Cofactor C, N-terminal domain"/>
    <property type="match status" value="1"/>
</dbReference>
<comment type="similarity">
    <text evidence="2">Belongs to the TBCC family.</text>
</comment>